<dbReference type="InterPro" id="IPR003141">
    <property type="entry name" value="Pol/His_phosphatase_N"/>
</dbReference>
<evidence type="ECO:0000313" key="2">
    <source>
        <dbReference type="EMBL" id="VYS84606.1"/>
    </source>
</evidence>
<dbReference type="PANTHER" id="PTHR36928">
    <property type="entry name" value="PHOSPHATASE YCDX-RELATED"/>
    <property type="match status" value="1"/>
</dbReference>
<keyword evidence="2" id="KW-0378">Hydrolase</keyword>
<organism evidence="2">
    <name type="scientific">Blautia hansenii</name>
    <name type="common">Ruminococcus hansenii</name>
    <dbReference type="NCBI Taxonomy" id="1322"/>
    <lineage>
        <taxon>Bacteria</taxon>
        <taxon>Bacillati</taxon>
        <taxon>Bacillota</taxon>
        <taxon>Clostridia</taxon>
        <taxon>Lachnospirales</taxon>
        <taxon>Lachnospiraceae</taxon>
        <taxon>Blautia</taxon>
    </lineage>
</organism>
<dbReference type="NCBIfam" id="NF006702">
    <property type="entry name" value="PRK09248.1"/>
    <property type="match status" value="1"/>
</dbReference>
<dbReference type="AlphaFoldDB" id="A0A6N2RUV0"/>
<feature type="domain" description="Polymerase/histidinol phosphatase N-terminal" evidence="1">
    <location>
        <begin position="5"/>
        <end position="79"/>
    </location>
</feature>
<dbReference type="CDD" id="cd07437">
    <property type="entry name" value="PHP_HisPPase_Ycdx_like"/>
    <property type="match status" value="1"/>
</dbReference>
<dbReference type="GO" id="GO:0042578">
    <property type="term" value="F:phosphoric ester hydrolase activity"/>
    <property type="evidence" value="ECO:0007669"/>
    <property type="project" value="TreeGrafter"/>
</dbReference>
<dbReference type="InterPro" id="IPR050243">
    <property type="entry name" value="PHP_phosphatase"/>
</dbReference>
<accession>A0A6N2RUV0</accession>
<reference evidence="2" key="1">
    <citation type="submission" date="2019-11" db="EMBL/GenBank/DDBJ databases">
        <authorList>
            <person name="Feng L."/>
        </authorList>
    </citation>
    <scope>NUCLEOTIDE SEQUENCE</scope>
    <source>
        <strain evidence="2">BhanseniiLFYP23</strain>
    </source>
</reference>
<dbReference type="Gene3D" id="3.20.20.140">
    <property type="entry name" value="Metal-dependent hydrolases"/>
    <property type="match status" value="1"/>
</dbReference>
<dbReference type="Pfam" id="PF02811">
    <property type="entry name" value="PHP"/>
    <property type="match status" value="1"/>
</dbReference>
<dbReference type="GO" id="GO:0005829">
    <property type="term" value="C:cytosol"/>
    <property type="evidence" value="ECO:0007669"/>
    <property type="project" value="TreeGrafter"/>
</dbReference>
<dbReference type="InterPro" id="IPR016195">
    <property type="entry name" value="Pol/histidinol_Pase-like"/>
</dbReference>
<protein>
    <submittedName>
        <fullName evidence="2">Putative phosphatase YcdX</fullName>
        <ecNumber evidence="2">3.1.3.-</ecNumber>
    </submittedName>
</protein>
<evidence type="ECO:0000259" key="1">
    <source>
        <dbReference type="SMART" id="SM00481"/>
    </source>
</evidence>
<dbReference type="EMBL" id="CACRSY010000006">
    <property type="protein sequence ID" value="VYS84606.1"/>
    <property type="molecule type" value="Genomic_DNA"/>
</dbReference>
<sequence length="240" mass="27367">MNYVLDVHTHTIASGHAYNTMREMAKTASEKGLELLGITEHAMAMPGTCHEYYFQNLKMVEREMYGIELLLGSEVNILDSLGNVDLEENIRKKMDIIIASLHIPCMKPGTREENTQAYIEVMKKPYIDIIGHPDDGRYAVDYLALVQAAKEYGILLEVNNNSLDPRCTRQGGKENVKTMLKYCMEYQVSVIVNSDAHTDTLVGFHKYAQEIFDEISFPETLVVNRSTCELKKYVNKYKNL</sequence>
<dbReference type="GO" id="GO:0008270">
    <property type="term" value="F:zinc ion binding"/>
    <property type="evidence" value="ECO:0007669"/>
    <property type="project" value="TreeGrafter"/>
</dbReference>
<proteinExistence type="predicted"/>
<gene>
    <name evidence="2" type="primary">ycdX</name>
    <name evidence="2" type="ORF">BHLFYP23_01796</name>
</gene>
<dbReference type="RefSeq" id="WP_156341966.1">
    <property type="nucleotide sequence ID" value="NZ_CACRSY010000006.1"/>
</dbReference>
<dbReference type="SUPFAM" id="SSF89550">
    <property type="entry name" value="PHP domain-like"/>
    <property type="match status" value="1"/>
</dbReference>
<dbReference type="SMART" id="SM00481">
    <property type="entry name" value="POLIIIAc"/>
    <property type="match status" value="1"/>
</dbReference>
<dbReference type="InterPro" id="IPR004013">
    <property type="entry name" value="PHP_dom"/>
</dbReference>
<name>A0A6N2RUV0_BLAHA</name>
<dbReference type="PANTHER" id="PTHR36928:SF1">
    <property type="entry name" value="PHOSPHATASE YCDX-RELATED"/>
    <property type="match status" value="1"/>
</dbReference>
<dbReference type="EC" id="3.1.3.-" evidence="2"/>